<dbReference type="InterPro" id="IPR051262">
    <property type="entry name" value="SMP-30/CGR1_Lactonase"/>
</dbReference>
<dbReference type="Gene3D" id="2.120.10.30">
    <property type="entry name" value="TolB, C-terminal domain"/>
    <property type="match status" value="1"/>
</dbReference>
<name>A0ABN4YDY8_9GAMM</name>
<dbReference type="RefSeq" id="WP_080915699.1">
    <property type="nucleotide sequence ID" value="NZ_CP020472.1"/>
</dbReference>
<feature type="signal peptide" evidence="2">
    <location>
        <begin position="1"/>
        <end position="27"/>
    </location>
</feature>
<organism evidence="4 5">
    <name type="scientific">Shewanella japonica</name>
    <dbReference type="NCBI Taxonomy" id="93973"/>
    <lineage>
        <taxon>Bacteria</taxon>
        <taxon>Pseudomonadati</taxon>
        <taxon>Pseudomonadota</taxon>
        <taxon>Gammaproteobacteria</taxon>
        <taxon>Alteromonadales</taxon>
        <taxon>Shewanellaceae</taxon>
        <taxon>Shewanella</taxon>
    </lineage>
</organism>
<dbReference type="EMBL" id="CP020472">
    <property type="protein sequence ID" value="ARD22318.1"/>
    <property type="molecule type" value="Genomic_DNA"/>
</dbReference>
<evidence type="ECO:0000313" key="5">
    <source>
        <dbReference type="Proteomes" id="UP000191820"/>
    </source>
</evidence>
<dbReference type="Proteomes" id="UP000191820">
    <property type="component" value="Chromosome"/>
</dbReference>
<evidence type="ECO:0000259" key="3">
    <source>
        <dbReference type="Pfam" id="PF08450"/>
    </source>
</evidence>
<gene>
    <name evidence="4" type="ORF">SJ2017_2020</name>
</gene>
<reference evidence="4 5" key="1">
    <citation type="submission" date="2017-03" db="EMBL/GenBank/DDBJ databases">
        <title>Genome sequencing of Shewanella japonica KCTC 22435.</title>
        <authorList>
            <person name="Kim K.M."/>
        </authorList>
    </citation>
    <scope>NUCLEOTIDE SEQUENCE [LARGE SCALE GENOMIC DNA]</scope>
    <source>
        <strain evidence="4 5">KCTC 22435</strain>
    </source>
</reference>
<keyword evidence="1" id="KW-0378">Hydrolase</keyword>
<sequence length="350" mass="39055">MGSKHLCFINMVLVFSMIFYFTSPVFANPVQPYKATQQEFIQNSSDTRSINSHSNNMVNVAIDTKAQCHSDIPPLPVNPTPKLITKDLGFLEGPTWSSVKQQFYFSEMDLDGPQTSGPISTIYTWSHQDGVKKLINDVGTNGLYAKGNELYLLDHANRGISKMNLSSLNQHVITNQFQGQHFNSPNDAVMDKDEILYFTDPDWQLGPREQQTPYTGVYTLNKQGHAQLINKSLNKPNGIALSKDEKHIYIGDYSHHIYVYRLTTDKTLAEITQKISIDTPDGMAIDCAGNLYATSHNKGIIKIYNKKGNLIQSVFIAPKLTNVAFGGKDMKTLLITTGNGLFRLTTKVPG</sequence>
<proteinExistence type="predicted"/>
<dbReference type="SUPFAM" id="SSF63829">
    <property type="entry name" value="Calcium-dependent phosphotriesterase"/>
    <property type="match status" value="1"/>
</dbReference>
<accession>A0ABN4YDY8</accession>
<dbReference type="InterPro" id="IPR011042">
    <property type="entry name" value="6-blade_b-propeller_TolB-like"/>
</dbReference>
<dbReference type="InterPro" id="IPR005511">
    <property type="entry name" value="SMP-30"/>
</dbReference>
<dbReference type="Pfam" id="PF08450">
    <property type="entry name" value="SGL"/>
    <property type="match status" value="1"/>
</dbReference>
<feature type="domain" description="SMP-30/Gluconolactonase/LRE-like region" evidence="3">
    <location>
        <begin position="92"/>
        <end position="338"/>
    </location>
</feature>
<protein>
    <submittedName>
        <fullName evidence="4">Gluconolactonase</fullName>
    </submittedName>
</protein>
<dbReference type="PANTHER" id="PTHR47572">
    <property type="entry name" value="LIPOPROTEIN-RELATED"/>
    <property type="match status" value="1"/>
</dbReference>
<evidence type="ECO:0000256" key="1">
    <source>
        <dbReference type="ARBA" id="ARBA00022801"/>
    </source>
</evidence>
<dbReference type="PANTHER" id="PTHR47572:SF4">
    <property type="entry name" value="LACTONASE DRP35"/>
    <property type="match status" value="1"/>
</dbReference>
<evidence type="ECO:0000313" key="4">
    <source>
        <dbReference type="EMBL" id="ARD22318.1"/>
    </source>
</evidence>
<dbReference type="InterPro" id="IPR013658">
    <property type="entry name" value="SGL"/>
</dbReference>
<dbReference type="PRINTS" id="PR01790">
    <property type="entry name" value="SMP30FAMILY"/>
</dbReference>
<evidence type="ECO:0000256" key="2">
    <source>
        <dbReference type="SAM" id="SignalP"/>
    </source>
</evidence>
<feature type="chain" id="PRO_5046849746" evidence="2">
    <location>
        <begin position="28"/>
        <end position="350"/>
    </location>
</feature>
<keyword evidence="5" id="KW-1185">Reference proteome</keyword>
<keyword evidence="2" id="KW-0732">Signal</keyword>